<reference evidence="13" key="1">
    <citation type="submission" date="2025-08" db="UniProtKB">
        <authorList>
            <consortium name="Ensembl"/>
        </authorList>
    </citation>
    <scope>IDENTIFICATION</scope>
</reference>
<feature type="domain" description="C2H2-type" evidence="12">
    <location>
        <begin position="244"/>
        <end position="271"/>
    </location>
</feature>
<evidence type="ECO:0000256" key="9">
    <source>
        <dbReference type="ARBA" id="ARBA00023163"/>
    </source>
</evidence>
<evidence type="ECO:0000256" key="2">
    <source>
        <dbReference type="ARBA" id="ARBA00006991"/>
    </source>
</evidence>
<dbReference type="Ensembl" id="ENSECRT00000025910.1">
    <property type="protein sequence ID" value="ENSECRP00000025369.1"/>
    <property type="gene ID" value="ENSECRG00000017171.1"/>
</dbReference>
<evidence type="ECO:0000259" key="12">
    <source>
        <dbReference type="PROSITE" id="PS50157"/>
    </source>
</evidence>
<comment type="similarity">
    <text evidence="2">Belongs to the krueppel C2H2-type zinc-finger protein family.</text>
</comment>
<dbReference type="GeneID" id="114643573"/>
<dbReference type="PANTHER" id="PTHR24379">
    <property type="entry name" value="KRAB AND ZINC FINGER DOMAIN-CONTAINING"/>
    <property type="match status" value="1"/>
</dbReference>
<evidence type="ECO:0000256" key="5">
    <source>
        <dbReference type="ARBA" id="ARBA00022771"/>
    </source>
</evidence>
<evidence type="ECO:0000256" key="7">
    <source>
        <dbReference type="ARBA" id="ARBA00023015"/>
    </source>
</evidence>
<dbReference type="FunFam" id="3.30.160.60:FF:000912">
    <property type="entry name" value="Zinc finger protein 660"/>
    <property type="match status" value="3"/>
</dbReference>
<evidence type="ECO:0000256" key="3">
    <source>
        <dbReference type="ARBA" id="ARBA00022723"/>
    </source>
</evidence>
<name>A0A8C4T2F9_ERPCA</name>
<evidence type="ECO:0000256" key="4">
    <source>
        <dbReference type="ARBA" id="ARBA00022737"/>
    </source>
</evidence>
<feature type="domain" description="C2H2-type" evidence="12">
    <location>
        <begin position="440"/>
        <end position="467"/>
    </location>
</feature>
<comment type="subcellular location">
    <subcellularLocation>
        <location evidence="1">Nucleus</location>
    </subcellularLocation>
</comment>
<evidence type="ECO:0000256" key="10">
    <source>
        <dbReference type="ARBA" id="ARBA00023242"/>
    </source>
</evidence>
<evidence type="ECO:0000256" key="8">
    <source>
        <dbReference type="ARBA" id="ARBA00023125"/>
    </source>
</evidence>
<evidence type="ECO:0000256" key="1">
    <source>
        <dbReference type="ARBA" id="ARBA00004123"/>
    </source>
</evidence>
<organism evidence="13 14">
    <name type="scientific">Erpetoichthys calabaricus</name>
    <name type="common">Rope fish</name>
    <name type="synonym">Calamoichthys calabaricus</name>
    <dbReference type="NCBI Taxonomy" id="27687"/>
    <lineage>
        <taxon>Eukaryota</taxon>
        <taxon>Metazoa</taxon>
        <taxon>Chordata</taxon>
        <taxon>Craniata</taxon>
        <taxon>Vertebrata</taxon>
        <taxon>Euteleostomi</taxon>
        <taxon>Actinopterygii</taxon>
        <taxon>Polypteriformes</taxon>
        <taxon>Polypteridae</taxon>
        <taxon>Erpetoichthys</taxon>
    </lineage>
</organism>
<dbReference type="FunFam" id="3.30.160.60:FF:002005">
    <property type="entry name" value="Zinc finger protein 200"/>
    <property type="match status" value="1"/>
</dbReference>
<dbReference type="RefSeq" id="XP_028647970.2">
    <property type="nucleotide sequence ID" value="XM_028792137.2"/>
</dbReference>
<dbReference type="FunFam" id="3.30.160.60:FF:002074">
    <property type="entry name" value="Zinc finger protein 841"/>
    <property type="match status" value="1"/>
</dbReference>
<keyword evidence="14" id="KW-1185">Reference proteome</keyword>
<feature type="domain" description="C2H2-type" evidence="12">
    <location>
        <begin position="496"/>
        <end position="523"/>
    </location>
</feature>
<dbReference type="FunFam" id="3.30.160.60:FF:000094">
    <property type="entry name" value="Zinc finger protein 605"/>
    <property type="match status" value="1"/>
</dbReference>
<keyword evidence="7" id="KW-0805">Transcription regulation</keyword>
<dbReference type="FunFam" id="3.30.160.60:FF:002343">
    <property type="entry name" value="Zinc finger protein 33A"/>
    <property type="match status" value="2"/>
</dbReference>
<dbReference type="GO" id="GO:0008270">
    <property type="term" value="F:zinc ion binding"/>
    <property type="evidence" value="ECO:0007669"/>
    <property type="project" value="UniProtKB-KW"/>
</dbReference>
<dbReference type="PANTHER" id="PTHR24379:SF121">
    <property type="entry name" value="C2H2-TYPE DOMAIN-CONTAINING PROTEIN"/>
    <property type="match status" value="1"/>
</dbReference>
<keyword evidence="8" id="KW-0238">DNA-binding</keyword>
<dbReference type="SMART" id="SM00355">
    <property type="entry name" value="ZnF_C2H2"/>
    <property type="match status" value="10"/>
</dbReference>
<evidence type="ECO:0000313" key="13">
    <source>
        <dbReference type="Ensembl" id="ENSECRP00000025369.1"/>
    </source>
</evidence>
<dbReference type="FunFam" id="3.30.160.60:FF:002388">
    <property type="entry name" value="Uncharacterized protein, isoform B"/>
    <property type="match status" value="1"/>
</dbReference>
<keyword evidence="9" id="KW-0804">Transcription</keyword>
<dbReference type="InterPro" id="IPR036236">
    <property type="entry name" value="Znf_C2H2_sf"/>
</dbReference>
<dbReference type="GO" id="GO:0045596">
    <property type="term" value="P:negative regulation of cell differentiation"/>
    <property type="evidence" value="ECO:0007669"/>
    <property type="project" value="UniProtKB-ARBA"/>
</dbReference>
<protein>
    <recommendedName>
        <fullName evidence="12">C2H2-type domain-containing protein</fullName>
    </recommendedName>
</protein>
<keyword evidence="6" id="KW-0862">Zinc</keyword>
<feature type="domain" description="C2H2-type" evidence="12">
    <location>
        <begin position="300"/>
        <end position="327"/>
    </location>
</feature>
<accession>A0A8C4T2F9</accession>
<feature type="domain" description="C2H2-type" evidence="12">
    <location>
        <begin position="412"/>
        <end position="439"/>
    </location>
</feature>
<keyword evidence="10" id="KW-0539">Nucleus</keyword>
<keyword evidence="5 11" id="KW-0863">Zinc-finger</keyword>
<sequence>MNFLEADLMEQRPASVKEEDCEWDTLYHAQESLSLKLEEVVMNQEECELGSTSFKVEIPERECFELKMQNHEILNVLKQDVFHKNDSSLSPCLAFKDEILLSSLKSSVVNNNSTELDDVILKEMRYKTDEQKQICARKAGKSDLTEKYCGSLAASKYGHISGKLEIQWKKTDEALKTSTISTPVDPESLLCCSLLLVKMPMGDVVSLHQHQQCTPLYVCQVCGKVFNQEFASKSQVVPAGVKPYGCSECGKRFSFKGSLQKHRRIHTGEKPYCCTECGKKFSRSGVLSRHIRIHTGEKPYTCTDCGKRFSDRGHFQRHKKIHTGEKPHCCTECGKRFSRIAHLNTHSRTHTGEKPYSCSECGKRFSQISNLQVHTNSHAGEKPHCCSECGKQFSLVSSLEKHMRLHTGEKPYCCSECGKQFSSKSHLQTHLKFHSGEKPYPCSECGKPFSQISALNRHVRIHTGEKPHSCSQCGKLFSQISDLNRHARIHMKEKLYACSECGELFSTKSHLQEHTKLHTDSPASLYAFCVERTHFEVNICGYD</sequence>
<keyword evidence="4" id="KW-0677">Repeat</keyword>
<keyword evidence="3" id="KW-0479">Metal-binding</keyword>
<dbReference type="PROSITE" id="PS00028">
    <property type="entry name" value="ZINC_FINGER_C2H2_1"/>
    <property type="match status" value="10"/>
</dbReference>
<proteinExistence type="inferred from homology"/>
<feature type="domain" description="C2H2-type" evidence="12">
    <location>
        <begin position="356"/>
        <end position="383"/>
    </location>
</feature>
<dbReference type="GO" id="GO:0005634">
    <property type="term" value="C:nucleus"/>
    <property type="evidence" value="ECO:0007669"/>
    <property type="project" value="UniProtKB-SubCell"/>
</dbReference>
<dbReference type="GO" id="GO:0003677">
    <property type="term" value="F:DNA binding"/>
    <property type="evidence" value="ECO:0007669"/>
    <property type="project" value="UniProtKB-KW"/>
</dbReference>
<feature type="domain" description="C2H2-type" evidence="12">
    <location>
        <begin position="384"/>
        <end position="411"/>
    </location>
</feature>
<evidence type="ECO:0000313" key="14">
    <source>
        <dbReference type="Proteomes" id="UP000694620"/>
    </source>
</evidence>
<feature type="domain" description="C2H2-type" evidence="12">
    <location>
        <begin position="328"/>
        <end position="355"/>
    </location>
</feature>
<dbReference type="InterPro" id="IPR013087">
    <property type="entry name" value="Znf_C2H2_type"/>
</dbReference>
<dbReference type="FunFam" id="3.30.160.60:FF:001498">
    <property type="entry name" value="Zinc finger protein 404"/>
    <property type="match status" value="1"/>
</dbReference>
<evidence type="ECO:0000256" key="11">
    <source>
        <dbReference type="PROSITE-ProRule" id="PRU00042"/>
    </source>
</evidence>
<dbReference type="Proteomes" id="UP000694620">
    <property type="component" value="Unassembled WGS sequence"/>
</dbReference>
<dbReference type="PROSITE" id="PS50157">
    <property type="entry name" value="ZINC_FINGER_C2H2_2"/>
    <property type="match status" value="10"/>
</dbReference>
<gene>
    <name evidence="13" type="primary">LOC114643573</name>
</gene>
<dbReference type="Gene3D" id="3.30.160.60">
    <property type="entry name" value="Classic Zinc Finger"/>
    <property type="match status" value="10"/>
</dbReference>
<dbReference type="OrthoDB" id="6077919at2759"/>
<feature type="domain" description="C2H2-type" evidence="12">
    <location>
        <begin position="272"/>
        <end position="299"/>
    </location>
</feature>
<dbReference type="AlphaFoldDB" id="A0A8C4T2F9"/>
<dbReference type="GeneTree" id="ENSGT00950000182774"/>
<dbReference type="Pfam" id="PF13912">
    <property type="entry name" value="zf-C2H2_6"/>
    <property type="match status" value="1"/>
</dbReference>
<feature type="domain" description="C2H2-type" evidence="12">
    <location>
        <begin position="468"/>
        <end position="495"/>
    </location>
</feature>
<evidence type="ECO:0000256" key="6">
    <source>
        <dbReference type="ARBA" id="ARBA00022833"/>
    </source>
</evidence>
<reference evidence="13" key="2">
    <citation type="submission" date="2025-09" db="UniProtKB">
        <authorList>
            <consortium name="Ensembl"/>
        </authorList>
    </citation>
    <scope>IDENTIFICATION</scope>
</reference>
<dbReference type="SUPFAM" id="SSF57667">
    <property type="entry name" value="beta-beta-alpha zinc fingers"/>
    <property type="match status" value="7"/>
</dbReference>
<dbReference type="Pfam" id="PF00096">
    <property type="entry name" value="zf-C2H2"/>
    <property type="match status" value="9"/>
</dbReference>